<evidence type="ECO:0000313" key="3">
    <source>
        <dbReference type="EMBL" id="GES08015.1"/>
    </source>
</evidence>
<dbReference type="EMBL" id="BLAE01000008">
    <property type="protein sequence ID" value="GES08015.1"/>
    <property type="molecule type" value="Genomic_DNA"/>
</dbReference>
<accession>A0A5M3WFY2</accession>
<dbReference type="InterPro" id="IPR024983">
    <property type="entry name" value="CHAT_dom"/>
</dbReference>
<organism evidence="3 4">
    <name type="scientific">Acrocarpospora macrocephala</name>
    <dbReference type="NCBI Taxonomy" id="150177"/>
    <lineage>
        <taxon>Bacteria</taxon>
        <taxon>Bacillati</taxon>
        <taxon>Actinomycetota</taxon>
        <taxon>Actinomycetes</taxon>
        <taxon>Streptosporangiales</taxon>
        <taxon>Streptosporangiaceae</taxon>
        <taxon>Acrocarpospora</taxon>
    </lineage>
</organism>
<dbReference type="AlphaFoldDB" id="A0A5M3WFY2"/>
<proteinExistence type="predicted"/>
<name>A0A5M3WFY2_9ACTN</name>
<gene>
    <name evidence="3" type="ORF">Amac_016100</name>
</gene>
<dbReference type="Pfam" id="PF12770">
    <property type="entry name" value="CHAT"/>
    <property type="match status" value="1"/>
</dbReference>
<protein>
    <submittedName>
        <fullName evidence="3">Uncharacterized protein</fullName>
    </submittedName>
</protein>
<evidence type="ECO:0000259" key="2">
    <source>
        <dbReference type="Pfam" id="PF19955"/>
    </source>
</evidence>
<dbReference type="Pfam" id="PF19955">
    <property type="entry name" value="EAD1"/>
    <property type="match status" value="1"/>
</dbReference>
<evidence type="ECO:0000259" key="1">
    <source>
        <dbReference type="Pfam" id="PF12770"/>
    </source>
</evidence>
<dbReference type="InterPro" id="IPR045430">
    <property type="entry name" value="EAD1"/>
</dbReference>
<reference evidence="3 4" key="1">
    <citation type="submission" date="2019-10" db="EMBL/GenBank/DDBJ databases">
        <title>Whole genome shotgun sequence of Acrocarpospora macrocephala NBRC 16266.</title>
        <authorList>
            <person name="Ichikawa N."/>
            <person name="Kimura A."/>
            <person name="Kitahashi Y."/>
            <person name="Komaki H."/>
            <person name="Oguchi A."/>
        </authorList>
    </citation>
    <scope>NUCLEOTIDE SEQUENCE [LARGE SCALE GENOMIC DNA]</scope>
    <source>
        <strain evidence="3 4">NBRC 16266</strain>
    </source>
</reference>
<keyword evidence="4" id="KW-1185">Reference proteome</keyword>
<comment type="caution">
    <text evidence="3">The sequence shown here is derived from an EMBL/GenBank/DDBJ whole genome shotgun (WGS) entry which is preliminary data.</text>
</comment>
<evidence type="ECO:0000313" key="4">
    <source>
        <dbReference type="Proteomes" id="UP000331127"/>
    </source>
</evidence>
<sequence>MAAFAAAYPTVRAEKLLWTARFPDSVIPSTVLNAGDFWSEVSRVLANGAFPGGRRRLLALAHRSFPANAAFAAGRVRRVLLVGASPDEEVALRADRELREIRKAARLGHLEVASVLAAQVSDLRAVLAERPDILHLSVHGDGTYLYFESALGDGQPVAARDVVTTLARYRDADQVRLTGLILQSCESESVAAEFLDVAEVVVAHRGRIDDACAVLFAGRLYEELRDTPSLPSAVRNASADDEPSCDFRDNVIVLVGRA</sequence>
<feature type="domain" description="CHAT" evidence="1">
    <location>
        <begin position="75"/>
        <end position="238"/>
    </location>
</feature>
<feature type="domain" description="Effector-associated" evidence="2">
    <location>
        <begin position="2"/>
        <end position="74"/>
    </location>
</feature>
<dbReference type="Proteomes" id="UP000331127">
    <property type="component" value="Unassembled WGS sequence"/>
</dbReference>